<dbReference type="Gene3D" id="1.10.3700.10">
    <property type="entry name" value="AGR C 984p-like"/>
    <property type="match status" value="1"/>
</dbReference>
<dbReference type="Proteomes" id="UP001595607">
    <property type="component" value="Unassembled WGS sequence"/>
</dbReference>
<evidence type="ECO:0000313" key="1">
    <source>
        <dbReference type="EMBL" id="MFC3303167.1"/>
    </source>
</evidence>
<dbReference type="SUPFAM" id="SSF158837">
    <property type="entry name" value="AGR C 984p-like"/>
    <property type="match status" value="1"/>
</dbReference>
<organism evidence="1 2">
    <name type="scientific">Parvularcula lutaonensis</name>
    <dbReference type="NCBI Taxonomy" id="491923"/>
    <lineage>
        <taxon>Bacteria</taxon>
        <taxon>Pseudomonadati</taxon>
        <taxon>Pseudomonadota</taxon>
        <taxon>Alphaproteobacteria</taxon>
        <taxon>Parvularculales</taxon>
        <taxon>Parvularculaceae</taxon>
        <taxon>Parvularcula</taxon>
    </lineage>
</organism>
<accession>A0ABV7MEF0</accession>
<reference evidence="2" key="1">
    <citation type="journal article" date="2019" name="Int. J. Syst. Evol. Microbiol.">
        <title>The Global Catalogue of Microorganisms (GCM) 10K type strain sequencing project: providing services to taxonomists for standard genome sequencing and annotation.</title>
        <authorList>
            <consortium name="The Broad Institute Genomics Platform"/>
            <consortium name="The Broad Institute Genome Sequencing Center for Infectious Disease"/>
            <person name="Wu L."/>
            <person name="Ma J."/>
        </authorList>
    </citation>
    <scope>NUCLEOTIDE SEQUENCE [LARGE SCALE GENOMIC DNA]</scope>
    <source>
        <strain evidence="2">KCTC 22245</strain>
    </source>
</reference>
<proteinExistence type="predicted"/>
<name>A0ABV7MEF0_9PROT</name>
<dbReference type="InterPro" id="IPR023157">
    <property type="entry name" value="AGR-C-984p-like_sf"/>
</dbReference>
<gene>
    <name evidence="1" type="ORF">ACFONP_10530</name>
</gene>
<dbReference type="EMBL" id="JBHRVA010000003">
    <property type="protein sequence ID" value="MFC3303167.1"/>
    <property type="molecule type" value="Genomic_DNA"/>
</dbReference>
<dbReference type="RefSeq" id="WP_189575443.1">
    <property type="nucleotide sequence ID" value="NZ_BMXU01000002.1"/>
</dbReference>
<dbReference type="Pfam" id="PF06748">
    <property type="entry name" value="DUF1217"/>
    <property type="match status" value="1"/>
</dbReference>
<dbReference type="InterPro" id="IPR010626">
    <property type="entry name" value="DUF1217"/>
</dbReference>
<sequence length="265" mass="29735">MVSTYTNYLSVEKTFDRRVEAIEKDPVVARESQYFRENIGKISTAEEFVNDDRLYRFALTAFDLESQIFARALVKKVLEEGVEDPKALSNQLVDRKWNNFARAFAFAEVGDFNVKNPEFVEGVIDKYERVQLEERLGEENIAVRLAVYGERKLPGVSNWFSVLGDKALREVVFTALGLPDAVATQNPDRLKILLEDRFDIEDFKDPAKLDKFLQRFALQYDIKNGTSGPVSNTLALFGIFGDGGGGGGNGIIGIDPSTLSARNLF</sequence>
<protein>
    <submittedName>
        <fullName evidence="1">DUF1217 domain-containing protein</fullName>
    </submittedName>
</protein>
<comment type="caution">
    <text evidence="1">The sequence shown here is derived from an EMBL/GenBank/DDBJ whole genome shotgun (WGS) entry which is preliminary data.</text>
</comment>
<keyword evidence="2" id="KW-1185">Reference proteome</keyword>
<evidence type="ECO:0000313" key="2">
    <source>
        <dbReference type="Proteomes" id="UP001595607"/>
    </source>
</evidence>